<sequence>MKSIFKVSLAALSLAFAVSSHAADKLVVATDTAFVPFEFKQGDKYVGFDIDLWAAVAKELKLDYTLKPMDFGGIIPALQTKNVDLALAGITITDERKKAIDFSDGYYKSGLLVMVNADNNSVKGIDDLNGKVVAVKSGTGSVDYAKQHIKTKDLRQFPNIDNAYMELGTKRADAVLHDTPNILYFIKTAGAGKFKTVGDSLEAQQYGIAFPKGSDALREKVNGALKTLRENGTYNEIYKKWFGTEPKGRQNDPVDFGPRLIGGLIIGLVAGFARTYGGWIANHIALVFIEVIRGTPIVVQVMFIYFALPMAFTDLRIDPFTAAVVTIMINSGAYIAEITRGAVLSIHNGFREAGLALGLSRRETIRYVIMPLALRRMLPPLGNQWIISIKDTSLFIVIGVAELTRQGQEIIAGNFRALEIWSAVAVIYLIITLVLSFVLRRLERRMKIL</sequence>
<keyword evidence="6 11" id="KW-0732">Signal</keyword>
<evidence type="ECO:0000256" key="7">
    <source>
        <dbReference type="ARBA" id="ARBA00022970"/>
    </source>
</evidence>
<evidence type="ECO:0000256" key="8">
    <source>
        <dbReference type="ARBA" id="ARBA00022989"/>
    </source>
</evidence>
<dbReference type="Gene3D" id="3.40.190.10">
    <property type="entry name" value="Periplasmic binding protein-like II"/>
    <property type="match status" value="2"/>
</dbReference>
<keyword evidence="3" id="KW-0813">Transport</keyword>
<organism evidence="13 14">
    <name type="scientific">Oryza sativa subsp. indica</name>
    <name type="common">Rice</name>
    <dbReference type="NCBI Taxonomy" id="39946"/>
    <lineage>
        <taxon>Eukaryota</taxon>
        <taxon>Viridiplantae</taxon>
        <taxon>Streptophyta</taxon>
        <taxon>Embryophyta</taxon>
        <taxon>Tracheophyta</taxon>
        <taxon>Spermatophyta</taxon>
        <taxon>Magnoliopsida</taxon>
        <taxon>Liliopsida</taxon>
        <taxon>Poales</taxon>
        <taxon>Poaceae</taxon>
        <taxon>BOP clade</taxon>
        <taxon>Oryzoideae</taxon>
        <taxon>Oryzeae</taxon>
        <taxon>Oryzinae</taxon>
        <taxon>Oryza</taxon>
        <taxon>Oryza sativa</taxon>
    </lineage>
</organism>
<accession>B8AFS1</accession>
<protein>
    <recommendedName>
        <fullName evidence="12">ABC transmembrane type-1 domain-containing protein</fullName>
    </recommendedName>
</protein>
<dbReference type="HOGENOM" id="CLU_019602_20_3_1"/>
<keyword evidence="14" id="KW-1185">Reference proteome</keyword>
<dbReference type="InterPro" id="IPR000515">
    <property type="entry name" value="MetI-like"/>
</dbReference>
<evidence type="ECO:0000313" key="13">
    <source>
        <dbReference type="EMBL" id="EEC73650.1"/>
    </source>
</evidence>
<dbReference type="SUPFAM" id="SSF161098">
    <property type="entry name" value="MetI-like"/>
    <property type="match status" value="1"/>
</dbReference>
<dbReference type="SMART" id="SM00079">
    <property type="entry name" value="PBPe"/>
    <property type="match status" value="1"/>
</dbReference>
<evidence type="ECO:0000256" key="1">
    <source>
        <dbReference type="ARBA" id="ARBA00004651"/>
    </source>
</evidence>
<dbReference type="InterPro" id="IPR001320">
    <property type="entry name" value="Iontro_rcpt_C"/>
</dbReference>
<dbReference type="Pfam" id="PF00497">
    <property type="entry name" value="SBP_bac_3"/>
    <property type="match status" value="1"/>
</dbReference>
<feature type="transmembrane region" description="Helical" evidence="10">
    <location>
        <begin position="256"/>
        <end position="273"/>
    </location>
</feature>
<evidence type="ECO:0000256" key="9">
    <source>
        <dbReference type="ARBA" id="ARBA00023136"/>
    </source>
</evidence>
<dbReference type="Pfam" id="PF00528">
    <property type="entry name" value="BPD_transp_1"/>
    <property type="match status" value="1"/>
</dbReference>
<dbReference type="STRING" id="39946.B8AFS1"/>
<dbReference type="PANTHER" id="PTHR30614">
    <property type="entry name" value="MEMBRANE COMPONENT OF AMINO ACID ABC TRANSPORTER"/>
    <property type="match status" value="1"/>
</dbReference>
<evidence type="ECO:0000256" key="2">
    <source>
        <dbReference type="ARBA" id="ARBA00010072"/>
    </source>
</evidence>
<evidence type="ECO:0000256" key="6">
    <source>
        <dbReference type="ARBA" id="ARBA00022729"/>
    </source>
</evidence>
<proteinExistence type="inferred from homology"/>
<gene>
    <name evidence="13" type="ORF">OsI_08176</name>
</gene>
<dbReference type="EMBL" id="CM000127">
    <property type="protein sequence ID" value="EEC73650.1"/>
    <property type="molecule type" value="Genomic_DNA"/>
</dbReference>
<feature type="transmembrane region" description="Helical" evidence="10">
    <location>
        <begin position="420"/>
        <end position="439"/>
    </location>
</feature>
<keyword evidence="7" id="KW-0029">Amino-acid transport</keyword>
<dbReference type="Gramene" id="BGIOSGA008671-TA">
    <property type="protein sequence ID" value="BGIOSGA008671-PA"/>
    <property type="gene ID" value="BGIOSGA008671"/>
</dbReference>
<dbReference type="CDD" id="cd00994">
    <property type="entry name" value="PBP2_GlnH"/>
    <property type="match status" value="1"/>
</dbReference>
<evidence type="ECO:0000259" key="12">
    <source>
        <dbReference type="PROSITE" id="PS50928"/>
    </source>
</evidence>
<reference evidence="13 14" key="1">
    <citation type="journal article" date="2005" name="PLoS Biol.">
        <title>The genomes of Oryza sativa: a history of duplications.</title>
        <authorList>
            <person name="Yu J."/>
            <person name="Wang J."/>
            <person name="Lin W."/>
            <person name="Li S."/>
            <person name="Li H."/>
            <person name="Zhou J."/>
            <person name="Ni P."/>
            <person name="Dong W."/>
            <person name="Hu S."/>
            <person name="Zeng C."/>
            <person name="Zhang J."/>
            <person name="Zhang Y."/>
            <person name="Li R."/>
            <person name="Xu Z."/>
            <person name="Li S."/>
            <person name="Li X."/>
            <person name="Zheng H."/>
            <person name="Cong L."/>
            <person name="Lin L."/>
            <person name="Yin J."/>
            <person name="Geng J."/>
            <person name="Li G."/>
            <person name="Shi J."/>
            <person name="Liu J."/>
            <person name="Lv H."/>
            <person name="Li J."/>
            <person name="Wang J."/>
            <person name="Deng Y."/>
            <person name="Ran L."/>
            <person name="Shi X."/>
            <person name="Wang X."/>
            <person name="Wu Q."/>
            <person name="Li C."/>
            <person name="Ren X."/>
            <person name="Wang J."/>
            <person name="Wang X."/>
            <person name="Li D."/>
            <person name="Liu D."/>
            <person name="Zhang X."/>
            <person name="Ji Z."/>
            <person name="Zhao W."/>
            <person name="Sun Y."/>
            <person name="Zhang Z."/>
            <person name="Bao J."/>
            <person name="Han Y."/>
            <person name="Dong L."/>
            <person name="Ji J."/>
            <person name="Chen P."/>
            <person name="Wu S."/>
            <person name="Liu J."/>
            <person name="Xiao Y."/>
            <person name="Bu D."/>
            <person name="Tan J."/>
            <person name="Yang L."/>
            <person name="Ye C."/>
            <person name="Zhang J."/>
            <person name="Xu J."/>
            <person name="Zhou Y."/>
            <person name="Yu Y."/>
            <person name="Zhang B."/>
            <person name="Zhuang S."/>
            <person name="Wei H."/>
            <person name="Liu B."/>
            <person name="Lei M."/>
            <person name="Yu H."/>
            <person name="Li Y."/>
            <person name="Xu H."/>
            <person name="Wei S."/>
            <person name="He X."/>
            <person name="Fang L."/>
            <person name="Zhang Z."/>
            <person name="Zhang Y."/>
            <person name="Huang X."/>
            <person name="Su Z."/>
            <person name="Tong W."/>
            <person name="Li J."/>
            <person name="Tong Z."/>
            <person name="Li S."/>
            <person name="Ye J."/>
            <person name="Wang L."/>
            <person name="Fang L."/>
            <person name="Lei T."/>
            <person name="Chen C."/>
            <person name="Chen H."/>
            <person name="Xu Z."/>
            <person name="Li H."/>
            <person name="Huang H."/>
            <person name="Zhang F."/>
            <person name="Xu H."/>
            <person name="Li N."/>
            <person name="Zhao C."/>
            <person name="Li S."/>
            <person name="Dong L."/>
            <person name="Huang Y."/>
            <person name="Li L."/>
            <person name="Xi Y."/>
            <person name="Qi Q."/>
            <person name="Li W."/>
            <person name="Zhang B."/>
            <person name="Hu W."/>
            <person name="Zhang Y."/>
            <person name="Tian X."/>
            <person name="Jiao Y."/>
            <person name="Liang X."/>
            <person name="Jin J."/>
            <person name="Gao L."/>
            <person name="Zheng W."/>
            <person name="Hao B."/>
            <person name="Liu S."/>
            <person name="Wang W."/>
            <person name="Yuan L."/>
            <person name="Cao M."/>
            <person name="McDermott J."/>
            <person name="Samudrala R."/>
            <person name="Wang J."/>
            <person name="Wong G.K."/>
            <person name="Yang H."/>
        </authorList>
    </citation>
    <scope>NUCLEOTIDE SEQUENCE [LARGE SCALE GENOMIC DNA]</scope>
    <source>
        <strain evidence="14">cv. 93-11</strain>
    </source>
</reference>
<dbReference type="InterPro" id="IPR043429">
    <property type="entry name" value="ArtM/GltK/GlnP/TcyL/YhdX-like"/>
</dbReference>
<name>B8AFS1_ORYSI</name>
<dbReference type="PANTHER" id="PTHR30614:SF20">
    <property type="entry name" value="GLUTAMINE TRANSPORT SYSTEM PERMEASE PROTEIN GLNP"/>
    <property type="match status" value="1"/>
</dbReference>
<dbReference type="AlphaFoldDB" id="B8AFS1"/>
<dbReference type="InterPro" id="IPR001638">
    <property type="entry name" value="Solute-binding_3/MltF_N"/>
</dbReference>
<comment type="subcellular location">
    <subcellularLocation>
        <location evidence="1">Cell membrane</location>
        <topology evidence="1">Multi-pass membrane protein</topology>
    </subcellularLocation>
</comment>
<dbReference type="Gene3D" id="1.10.3720.10">
    <property type="entry name" value="MetI-like"/>
    <property type="match status" value="1"/>
</dbReference>
<keyword evidence="8 10" id="KW-1133">Transmembrane helix</keyword>
<dbReference type="PROSITE" id="PS50928">
    <property type="entry name" value="ABC_TM1"/>
    <property type="match status" value="1"/>
</dbReference>
<keyword evidence="9 10" id="KW-0472">Membrane</keyword>
<feature type="signal peptide" evidence="11">
    <location>
        <begin position="1"/>
        <end position="22"/>
    </location>
</feature>
<dbReference type="InterPro" id="IPR035906">
    <property type="entry name" value="MetI-like_sf"/>
</dbReference>
<evidence type="ECO:0000256" key="4">
    <source>
        <dbReference type="ARBA" id="ARBA00022475"/>
    </source>
</evidence>
<dbReference type="NCBIfam" id="NF007028">
    <property type="entry name" value="PRK09494.1"/>
    <property type="match status" value="1"/>
</dbReference>
<dbReference type="CDD" id="cd06261">
    <property type="entry name" value="TM_PBP2"/>
    <property type="match status" value="1"/>
</dbReference>
<feature type="transmembrane region" description="Helical" evidence="10">
    <location>
        <begin position="285"/>
        <end position="308"/>
    </location>
</feature>
<dbReference type="GO" id="GO:0006865">
    <property type="term" value="P:amino acid transport"/>
    <property type="evidence" value="ECO:0007669"/>
    <property type="project" value="UniProtKB-KW"/>
</dbReference>
<dbReference type="InterPro" id="IPR010065">
    <property type="entry name" value="AA_ABC_transptr_permease_3TM"/>
</dbReference>
<dbReference type="GO" id="GO:0043190">
    <property type="term" value="C:ATP-binding cassette (ABC) transporter complex"/>
    <property type="evidence" value="ECO:0007669"/>
    <property type="project" value="InterPro"/>
</dbReference>
<feature type="chain" id="PRO_5002867551" description="ABC transmembrane type-1 domain-containing protein" evidence="11">
    <location>
        <begin position="23"/>
        <end position="449"/>
    </location>
</feature>
<dbReference type="SUPFAM" id="SSF53850">
    <property type="entry name" value="Periplasmic binding protein-like II"/>
    <property type="match status" value="1"/>
</dbReference>
<dbReference type="Proteomes" id="UP000007015">
    <property type="component" value="Chromosome 2"/>
</dbReference>
<dbReference type="PROSITE" id="PS01039">
    <property type="entry name" value="SBP_BACTERIAL_3"/>
    <property type="match status" value="1"/>
</dbReference>
<evidence type="ECO:0000256" key="11">
    <source>
        <dbReference type="SAM" id="SignalP"/>
    </source>
</evidence>
<keyword evidence="5 10" id="KW-0812">Transmembrane</keyword>
<dbReference type="InterPro" id="IPR018313">
    <property type="entry name" value="SBP_3_CS"/>
</dbReference>
<dbReference type="OMA" id="IVNMQFD"/>
<evidence type="ECO:0000256" key="3">
    <source>
        <dbReference type="ARBA" id="ARBA00022448"/>
    </source>
</evidence>
<dbReference type="NCBIfam" id="NF007029">
    <property type="entry name" value="PRK09495.1"/>
    <property type="match status" value="1"/>
</dbReference>
<dbReference type="InterPro" id="IPR044132">
    <property type="entry name" value="PBP2_GlnH"/>
</dbReference>
<dbReference type="GO" id="GO:0015276">
    <property type="term" value="F:ligand-gated monoatomic ion channel activity"/>
    <property type="evidence" value="ECO:0007669"/>
    <property type="project" value="InterPro"/>
</dbReference>
<evidence type="ECO:0000256" key="10">
    <source>
        <dbReference type="SAM" id="Phobius"/>
    </source>
</evidence>
<dbReference type="SMART" id="SM00062">
    <property type="entry name" value="PBPb"/>
    <property type="match status" value="1"/>
</dbReference>
<evidence type="ECO:0000313" key="14">
    <source>
        <dbReference type="Proteomes" id="UP000007015"/>
    </source>
</evidence>
<feature type="domain" description="ABC transmembrane type-1" evidence="12">
    <location>
        <begin position="249"/>
        <end position="439"/>
    </location>
</feature>
<keyword evidence="4" id="KW-1003">Cell membrane</keyword>
<comment type="similarity">
    <text evidence="2">Belongs to the binding-protein-dependent transport system permease family. HisMQ subfamily.</text>
</comment>
<dbReference type="NCBIfam" id="TIGR01726">
    <property type="entry name" value="HEQRo_perm_3TM"/>
    <property type="match status" value="1"/>
</dbReference>
<evidence type="ECO:0000256" key="5">
    <source>
        <dbReference type="ARBA" id="ARBA00022692"/>
    </source>
</evidence>